<feature type="compositionally biased region" description="Basic and acidic residues" evidence="1">
    <location>
        <begin position="165"/>
        <end position="188"/>
    </location>
</feature>
<dbReference type="EMBL" id="KE747827">
    <property type="protein sequence ID" value="RMZ71644.1"/>
    <property type="molecule type" value="Genomic_DNA"/>
</dbReference>
<dbReference type="PROSITE" id="PS51257">
    <property type="entry name" value="PROKAR_LIPOPROTEIN"/>
    <property type="match status" value="1"/>
</dbReference>
<dbReference type="AlphaFoldDB" id="A0A3M7MBA1"/>
<reference evidence="2 3" key="1">
    <citation type="journal article" date="2014" name="PLoS ONE">
        <title>De novo Genome Assembly of the Fungal Plant Pathogen Pyrenophora semeniperda.</title>
        <authorList>
            <person name="Soliai M.M."/>
            <person name="Meyer S.E."/>
            <person name="Udall J.A."/>
            <person name="Elzinga D.E."/>
            <person name="Hermansen R.A."/>
            <person name="Bodily P.M."/>
            <person name="Hart A.A."/>
            <person name="Coleman C.E."/>
        </authorList>
    </citation>
    <scope>NUCLEOTIDE SEQUENCE [LARGE SCALE GENOMIC DNA]</scope>
    <source>
        <strain evidence="2 3">CCB06</strain>
        <tissue evidence="2">Mycelium</tissue>
    </source>
</reference>
<gene>
    <name evidence="2" type="ORF">GMOD_00006784</name>
</gene>
<name>A0A3M7MBA1_9PLEO</name>
<feature type="region of interest" description="Disordered" evidence="1">
    <location>
        <begin position="163"/>
        <end position="188"/>
    </location>
</feature>
<protein>
    <submittedName>
        <fullName evidence="2">Sdr family</fullName>
    </submittedName>
</protein>
<dbReference type="OrthoDB" id="194443at2759"/>
<dbReference type="Proteomes" id="UP000265663">
    <property type="component" value="Unassembled WGS sequence"/>
</dbReference>
<evidence type="ECO:0000313" key="3">
    <source>
        <dbReference type="Proteomes" id="UP000265663"/>
    </source>
</evidence>
<organism evidence="2 3">
    <name type="scientific">Pyrenophora seminiperda CCB06</name>
    <dbReference type="NCBI Taxonomy" id="1302712"/>
    <lineage>
        <taxon>Eukaryota</taxon>
        <taxon>Fungi</taxon>
        <taxon>Dikarya</taxon>
        <taxon>Ascomycota</taxon>
        <taxon>Pezizomycotina</taxon>
        <taxon>Dothideomycetes</taxon>
        <taxon>Pleosporomycetidae</taxon>
        <taxon>Pleosporales</taxon>
        <taxon>Pleosporineae</taxon>
        <taxon>Pleosporaceae</taxon>
        <taxon>Pyrenophora</taxon>
    </lineage>
</organism>
<evidence type="ECO:0000313" key="2">
    <source>
        <dbReference type="EMBL" id="RMZ71644.1"/>
    </source>
</evidence>
<accession>A0A3M7MBA1</accession>
<proteinExistence type="predicted"/>
<keyword evidence="3" id="KW-1185">Reference proteome</keyword>
<evidence type="ECO:0000256" key="1">
    <source>
        <dbReference type="SAM" id="MobiDB-lite"/>
    </source>
</evidence>
<sequence>MFKGYSDEDRFTQFDPTNIHPYAAAWILGATVGCVDFQNYAMEQLYNHSCKQSDQPLVVTPAAMEKIMTGEPFQSPLRWFMEDFVCTHFGNEQLIKGEISGWIRLMQKCPWFLHSLMIMLRYRTNGGIAGMFVMLKVKEVYMIKNERKPLMAPTYQLNVVTPAKRGADGTPKPKEVTAPHVKCERADA</sequence>